<dbReference type="Gene3D" id="1.20.1260.10">
    <property type="match status" value="1"/>
</dbReference>
<accession>A0A344TZG3</accession>
<evidence type="ECO:0000256" key="1">
    <source>
        <dbReference type="SAM" id="MobiDB-lite"/>
    </source>
</evidence>
<evidence type="ECO:0000313" key="5">
    <source>
        <dbReference type="Proteomes" id="UP000252004"/>
    </source>
</evidence>
<evidence type="ECO:0000259" key="3">
    <source>
        <dbReference type="Pfam" id="PF13628"/>
    </source>
</evidence>
<reference evidence="4 5" key="1">
    <citation type="submission" date="2018-01" db="EMBL/GenBank/DDBJ databases">
        <title>Draft genome Sequence of streptomyces globosus LZH-48.</title>
        <authorList>
            <person name="Ran K."/>
            <person name="Li Z."/>
            <person name="Wei S."/>
            <person name="Dong R."/>
        </authorList>
    </citation>
    <scope>NUCLEOTIDE SEQUENCE [LARGE SCALE GENOMIC DNA]</scope>
    <source>
        <strain evidence="4 5">LZH-48</strain>
    </source>
</reference>
<proteinExistence type="predicted"/>
<sequence length="243" mass="25794">MQQGGTVLSFRRSAVGSMSVASRHVLATVAVIGALAFTLIALLVPVEKFNGGSAAATTLPAADDDGLGTMSTAFGPLTAQDRDFVRKVRLAGLWELPAGRQALQRSNRSTMRTAGEHLVEGHAELDRRALEVGGALGMELPDRPTQQQQEWLDQLTNAQGAQYEQLFAQLLRRAHGKVFSLVAQIRAQTRNSMVRGLATDANATVLDHITVLEATGMVDFDGLTDTPPAAAPAPASSTVSRPK</sequence>
<name>A0A344TZG3_9ACTN</name>
<feature type="domain" description="DUF4142" evidence="3">
    <location>
        <begin position="80"/>
        <end position="211"/>
    </location>
</feature>
<dbReference type="EMBL" id="CP030862">
    <property type="protein sequence ID" value="AXE24034.1"/>
    <property type="molecule type" value="Genomic_DNA"/>
</dbReference>
<dbReference type="InterPro" id="IPR025419">
    <property type="entry name" value="DUF4142"/>
</dbReference>
<evidence type="ECO:0000313" key="4">
    <source>
        <dbReference type="EMBL" id="AXE24034.1"/>
    </source>
</evidence>
<organism evidence="4 5">
    <name type="scientific">Streptomyces globosus</name>
    <dbReference type="NCBI Taxonomy" id="68209"/>
    <lineage>
        <taxon>Bacteria</taxon>
        <taxon>Bacillati</taxon>
        <taxon>Actinomycetota</taxon>
        <taxon>Actinomycetes</taxon>
        <taxon>Kitasatosporales</taxon>
        <taxon>Streptomycetaceae</taxon>
        <taxon>Streptomyces</taxon>
    </lineage>
</organism>
<dbReference type="OrthoDB" id="3674617at2"/>
<feature type="transmembrane region" description="Helical" evidence="2">
    <location>
        <begin position="25"/>
        <end position="44"/>
    </location>
</feature>
<dbReference type="Pfam" id="PF13628">
    <property type="entry name" value="DUF4142"/>
    <property type="match status" value="1"/>
</dbReference>
<feature type="region of interest" description="Disordered" evidence="1">
    <location>
        <begin position="223"/>
        <end position="243"/>
    </location>
</feature>
<keyword evidence="2" id="KW-0472">Membrane</keyword>
<dbReference type="KEGG" id="sgz:C0216_11695"/>
<evidence type="ECO:0000256" key="2">
    <source>
        <dbReference type="SAM" id="Phobius"/>
    </source>
</evidence>
<dbReference type="PANTHER" id="PTHR38593">
    <property type="entry name" value="BLR2558 PROTEIN"/>
    <property type="match status" value="1"/>
</dbReference>
<dbReference type="InterPro" id="IPR012347">
    <property type="entry name" value="Ferritin-like"/>
</dbReference>
<keyword evidence="2" id="KW-0812">Transmembrane</keyword>
<dbReference type="PANTHER" id="PTHR38593:SF1">
    <property type="entry name" value="BLR2558 PROTEIN"/>
    <property type="match status" value="1"/>
</dbReference>
<gene>
    <name evidence="4" type="ORF">C0216_11695</name>
</gene>
<dbReference type="Proteomes" id="UP000252004">
    <property type="component" value="Chromosome"/>
</dbReference>
<keyword evidence="2" id="KW-1133">Transmembrane helix</keyword>
<keyword evidence="5" id="KW-1185">Reference proteome</keyword>
<dbReference type="AlphaFoldDB" id="A0A344TZG3"/>
<protein>
    <recommendedName>
        <fullName evidence="3">DUF4142 domain-containing protein</fullName>
    </recommendedName>
</protein>